<evidence type="ECO:0000256" key="1">
    <source>
        <dbReference type="SAM" id="MobiDB-lite"/>
    </source>
</evidence>
<dbReference type="AlphaFoldDB" id="A0A2S8IZW5"/>
<feature type="region of interest" description="Disordered" evidence="1">
    <location>
        <begin position="1"/>
        <end position="31"/>
    </location>
</feature>
<proteinExistence type="predicted"/>
<accession>A0A2S8IZW5</accession>
<reference evidence="3" key="1">
    <citation type="submission" date="2018-02" db="EMBL/GenBank/DDBJ databases">
        <title>Draft genome sequencing of Rhodococcus opacus KU647198.</title>
        <authorList>
            <person name="Zheng B.-X."/>
        </authorList>
    </citation>
    <scope>NUCLEOTIDE SEQUENCE [LARGE SCALE GENOMIC DNA]</scope>
    <source>
        <strain evidence="3">04-OD7</strain>
    </source>
</reference>
<name>A0A2S8IZW5_RHOOP</name>
<evidence type="ECO:0000313" key="2">
    <source>
        <dbReference type="EMBL" id="PQP20255.1"/>
    </source>
</evidence>
<comment type="caution">
    <text evidence="2">The sequence shown here is derived from an EMBL/GenBank/DDBJ whole genome shotgun (WGS) entry which is preliminary data.</text>
</comment>
<dbReference type="EMBL" id="PUIO01000041">
    <property type="protein sequence ID" value="PQP20255.1"/>
    <property type="molecule type" value="Genomic_DNA"/>
</dbReference>
<protein>
    <submittedName>
        <fullName evidence="2">Uncharacterized protein</fullName>
    </submittedName>
</protein>
<evidence type="ECO:0000313" key="3">
    <source>
        <dbReference type="Proteomes" id="UP000239290"/>
    </source>
</evidence>
<dbReference type="Proteomes" id="UP000239290">
    <property type="component" value="Unassembled WGS sequence"/>
</dbReference>
<sequence length="81" mass="9123">MAKAMSAEDWVPPSRTRAPLHNPLDYLQGRPERDRRTCAIAGPMLGECEHNVENMYPRVTSARPRSACQAFNDLRVDPTAE</sequence>
<gene>
    <name evidence="2" type="ORF">C5613_28880</name>
</gene>
<organism evidence="2 3">
    <name type="scientific">Rhodococcus opacus</name>
    <name type="common">Nocardia opaca</name>
    <dbReference type="NCBI Taxonomy" id="37919"/>
    <lineage>
        <taxon>Bacteria</taxon>
        <taxon>Bacillati</taxon>
        <taxon>Actinomycetota</taxon>
        <taxon>Actinomycetes</taxon>
        <taxon>Mycobacteriales</taxon>
        <taxon>Nocardiaceae</taxon>
        <taxon>Rhodococcus</taxon>
    </lineage>
</organism>